<evidence type="ECO:0000256" key="9">
    <source>
        <dbReference type="SAM" id="Phobius"/>
    </source>
</evidence>
<evidence type="ECO:0000313" key="11">
    <source>
        <dbReference type="EMBL" id="PFX33910.1"/>
    </source>
</evidence>
<feature type="transmembrane region" description="Helical" evidence="9">
    <location>
        <begin position="103"/>
        <end position="125"/>
    </location>
</feature>
<feature type="transmembrane region" description="Helical" evidence="9">
    <location>
        <begin position="668"/>
        <end position="688"/>
    </location>
</feature>
<proteinExistence type="inferred from homology"/>
<evidence type="ECO:0000256" key="1">
    <source>
        <dbReference type="ARBA" id="ARBA00004141"/>
    </source>
</evidence>
<keyword evidence="12" id="KW-1185">Reference proteome</keyword>
<dbReference type="FunFam" id="1.20.1070.10:FF:000291">
    <property type="entry name" value="Predicted protein"/>
    <property type="match status" value="2"/>
</dbReference>
<dbReference type="STRING" id="50429.A0A2B4SYF0"/>
<feature type="transmembrane region" description="Helical" evidence="9">
    <location>
        <begin position="414"/>
        <end position="437"/>
    </location>
</feature>
<reference evidence="12" key="1">
    <citation type="journal article" date="2017" name="bioRxiv">
        <title>Comparative analysis of the genomes of Stylophora pistillata and Acropora digitifera provides evidence for extensive differences between species of corals.</title>
        <authorList>
            <person name="Voolstra C.R."/>
            <person name="Li Y."/>
            <person name="Liew Y.J."/>
            <person name="Baumgarten S."/>
            <person name="Zoccola D."/>
            <person name="Flot J.-F."/>
            <person name="Tambutte S."/>
            <person name="Allemand D."/>
            <person name="Aranda M."/>
        </authorList>
    </citation>
    <scope>NUCLEOTIDE SEQUENCE [LARGE SCALE GENOMIC DNA]</scope>
</reference>
<keyword evidence="4 8" id="KW-0297">G-protein coupled receptor</keyword>
<feature type="transmembrane region" description="Helical" evidence="9">
    <location>
        <begin position="449"/>
        <end position="468"/>
    </location>
</feature>
<feature type="transmembrane region" description="Helical" evidence="9">
    <location>
        <begin position="282"/>
        <end position="305"/>
    </location>
</feature>
<dbReference type="InterPro" id="IPR000276">
    <property type="entry name" value="GPCR_Rhodpsn"/>
</dbReference>
<dbReference type="SMART" id="SM01381">
    <property type="entry name" value="7TM_GPCR_Srsx"/>
    <property type="match status" value="1"/>
</dbReference>
<keyword evidence="2 8" id="KW-0812">Transmembrane</keyword>
<evidence type="ECO:0000256" key="7">
    <source>
        <dbReference type="ARBA" id="ARBA00023224"/>
    </source>
</evidence>
<keyword evidence="7 8" id="KW-0807">Transducer</keyword>
<dbReference type="PRINTS" id="PR00237">
    <property type="entry name" value="GPCRRHODOPSN"/>
</dbReference>
<evidence type="ECO:0000256" key="5">
    <source>
        <dbReference type="ARBA" id="ARBA00023136"/>
    </source>
</evidence>
<feature type="domain" description="G-protein coupled receptors family 1 profile" evidence="10">
    <location>
        <begin position="43"/>
        <end position="302"/>
    </location>
</feature>
<feature type="transmembrane region" description="Helical" evidence="9">
    <location>
        <begin position="241"/>
        <end position="262"/>
    </location>
</feature>
<feature type="transmembrane region" description="Helical" evidence="9">
    <location>
        <begin position="64"/>
        <end position="83"/>
    </location>
</feature>
<evidence type="ECO:0000256" key="6">
    <source>
        <dbReference type="ARBA" id="ARBA00023170"/>
    </source>
</evidence>
<dbReference type="SUPFAM" id="SSF81321">
    <property type="entry name" value="Family A G protein-coupled receptor-like"/>
    <property type="match status" value="2"/>
</dbReference>
<accession>A0A2B4SYF0</accession>
<dbReference type="Gene3D" id="1.20.1070.10">
    <property type="entry name" value="Rhodopsin 7-helix transmembrane proteins"/>
    <property type="match status" value="2"/>
</dbReference>
<protein>
    <submittedName>
        <fullName evidence="11">Neuropeptide Y receptor</fullName>
    </submittedName>
</protein>
<name>A0A2B4SYF0_STYPI</name>
<organism evidence="11 12">
    <name type="scientific">Stylophora pistillata</name>
    <name type="common">Smooth cauliflower coral</name>
    <dbReference type="NCBI Taxonomy" id="50429"/>
    <lineage>
        <taxon>Eukaryota</taxon>
        <taxon>Metazoa</taxon>
        <taxon>Cnidaria</taxon>
        <taxon>Anthozoa</taxon>
        <taxon>Hexacorallia</taxon>
        <taxon>Scleractinia</taxon>
        <taxon>Astrocoeniina</taxon>
        <taxon>Pocilloporidae</taxon>
        <taxon>Stylophora</taxon>
    </lineage>
</organism>
<feature type="transmembrane region" description="Helical" evidence="9">
    <location>
        <begin position="528"/>
        <end position="549"/>
    </location>
</feature>
<dbReference type="EMBL" id="LSMT01000007">
    <property type="protein sequence ID" value="PFX33910.1"/>
    <property type="molecule type" value="Genomic_DNA"/>
</dbReference>
<dbReference type="AlphaFoldDB" id="A0A2B4SYF0"/>
<dbReference type="OrthoDB" id="10053194at2759"/>
<sequence>MASNTSQNDTLLPSGGGTQIPTRDIQIGVTVLAVTVFILAAIGNSLVIYIVCTVNQMKSSTNTLIANMALADLLMTIDIPYILKWVYVWNGWFGTFMGPALCKFFHSAQVGSLAASVLSLVAISLDRSFAILFPMRTIMTKNVVRFAITAIWLGALGLSIPIMLVVKNIRDEGTGNMICDEDWPPTSHKTYTGFLITTSYLIPISIIAIVYFLAGMRLWSRKLPGHRTLMSHKKAQASSRRATVMLITVVIVFALSWFPFQALEIIRFINPEILTKFTVPMAVWYVIPWFGYCNSAVNPIIYVIFSENYRHEFYRILCRGPSRKERYKNTIVYSRSTTRMTRLSRGSSLAVSIPLQKLREEADHTRGSPETPEKPTVKVHNKHEPAGAFNMTYNFTEAPPDGGFLVPRDIQIGVTVMAVTAFILATIGNSLVIYIVYTVKQMKNSTNILIANMAVADLLMTIDFPYILKFCFIWNRWFGTFMGTALCKFFHSAQVGSLAASVFSLVAVSLDRSFAVLSPLKTIVTTNVLRFAIAVIWLGALALMIPVMFVTTTKQEEKTKTVICTEDWSALSRDVYTLILFVIGYAIPLFAITVSYFLAALHLCRRKLPGHQNPIANKKVQKTSRRATVMLVTVVVVFALSWLPFQVLEMIATYNFKFFLEIPKQVKFVIPWFGFYNSAINPILYVIFSMNYRREFYRILCKRSSPKERFRVAANGERDIGPIARNLMKLNVPCDTLELSTSRDTLELYVSCDVLETRL</sequence>
<comment type="caution">
    <text evidence="11">The sequence shown here is derived from an EMBL/GenBank/DDBJ whole genome shotgun (WGS) entry which is preliminary data.</text>
</comment>
<comment type="subcellular location">
    <subcellularLocation>
        <location evidence="1">Membrane</location>
        <topology evidence="1">Multi-pass membrane protein</topology>
    </subcellularLocation>
</comment>
<comment type="similarity">
    <text evidence="8">Belongs to the G-protein coupled receptor 1 family.</text>
</comment>
<feature type="transmembrane region" description="Helical" evidence="9">
    <location>
        <begin position="627"/>
        <end position="648"/>
    </location>
</feature>
<dbReference type="Proteomes" id="UP000225706">
    <property type="component" value="Unassembled WGS sequence"/>
</dbReference>
<evidence type="ECO:0000313" key="12">
    <source>
        <dbReference type="Proteomes" id="UP000225706"/>
    </source>
</evidence>
<gene>
    <name evidence="11" type="primary">RYa-R</name>
    <name evidence="11" type="ORF">AWC38_SpisGene1140</name>
</gene>
<evidence type="ECO:0000256" key="2">
    <source>
        <dbReference type="ARBA" id="ARBA00022692"/>
    </source>
</evidence>
<feature type="domain" description="G-protein coupled receptors family 1 profile" evidence="10">
    <location>
        <begin position="428"/>
        <end position="685"/>
    </location>
</feature>
<feature type="transmembrane region" description="Helical" evidence="9">
    <location>
        <begin position="146"/>
        <end position="166"/>
    </location>
</feature>
<dbReference type="PROSITE" id="PS50262">
    <property type="entry name" value="G_PROTEIN_RECEP_F1_2"/>
    <property type="match status" value="2"/>
</dbReference>
<dbReference type="InterPro" id="IPR017452">
    <property type="entry name" value="GPCR_Rhodpsn_7TM"/>
</dbReference>
<dbReference type="GO" id="GO:0005886">
    <property type="term" value="C:plasma membrane"/>
    <property type="evidence" value="ECO:0007669"/>
    <property type="project" value="TreeGrafter"/>
</dbReference>
<keyword evidence="6 8" id="KW-0675">Receptor</keyword>
<evidence type="ECO:0000256" key="3">
    <source>
        <dbReference type="ARBA" id="ARBA00022989"/>
    </source>
</evidence>
<feature type="transmembrane region" description="Helical" evidence="9">
    <location>
        <begin position="575"/>
        <end position="599"/>
    </location>
</feature>
<dbReference type="PANTHER" id="PTHR45695">
    <property type="entry name" value="LEUCOKININ RECEPTOR-RELATED"/>
    <property type="match status" value="1"/>
</dbReference>
<keyword evidence="3 9" id="KW-1133">Transmembrane helix</keyword>
<dbReference type="Pfam" id="PF00001">
    <property type="entry name" value="7tm_1"/>
    <property type="match status" value="2"/>
</dbReference>
<keyword evidence="5 9" id="KW-0472">Membrane</keyword>
<evidence type="ECO:0000259" key="10">
    <source>
        <dbReference type="PROSITE" id="PS50262"/>
    </source>
</evidence>
<feature type="transmembrane region" description="Helical" evidence="9">
    <location>
        <begin position="200"/>
        <end position="220"/>
    </location>
</feature>
<feature type="transmembrane region" description="Helical" evidence="9">
    <location>
        <begin position="27"/>
        <end position="52"/>
    </location>
</feature>
<evidence type="ECO:0000256" key="8">
    <source>
        <dbReference type="RuleBase" id="RU000688"/>
    </source>
</evidence>
<evidence type="ECO:0000256" key="4">
    <source>
        <dbReference type="ARBA" id="ARBA00023040"/>
    </source>
</evidence>
<dbReference type="GO" id="GO:0004930">
    <property type="term" value="F:G protein-coupled receptor activity"/>
    <property type="evidence" value="ECO:0007669"/>
    <property type="project" value="UniProtKB-KW"/>
</dbReference>
<dbReference type="PANTHER" id="PTHR45695:SF9">
    <property type="entry name" value="LEUCOKININ RECEPTOR"/>
    <property type="match status" value="1"/>
</dbReference>
<dbReference type="PROSITE" id="PS00237">
    <property type="entry name" value="G_PROTEIN_RECEP_F1_1"/>
    <property type="match status" value="2"/>
</dbReference>